<evidence type="ECO:0000256" key="3">
    <source>
        <dbReference type="ARBA" id="ARBA00012754"/>
    </source>
</evidence>
<dbReference type="InterPro" id="IPR008979">
    <property type="entry name" value="Galactose-bd-like_sf"/>
</dbReference>
<dbReference type="FunFam" id="3.20.20.80:FF:000050">
    <property type="entry name" value="Beta-mannosidase B"/>
    <property type="match status" value="1"/>
</dbReference>
<dbReference type="InterPro" id="IPR054593">
    <property type="entry name" value="Beta-mannosidase-like_N2"/>
</dbReference>
<dbReference type="InterPro" id="IPR017853">
    <property type="entry name" value="GH"/>
</dbReference>
<evidence type="ECO:0000256" key="2">
    <source>
        <dbReference type="ARBA" id="ARBA00007401"/>
    </source>
</evidence>
<keyword evidence="5" id="KW-0326">Glycosidase</keyword>
<comment type="caution">
    <text evidence="8">The sequence shown here is derived from an EMBL/GenBank/DDBJ whole genome shotgun (WGS) entry which is preliminary data.</text>
</comment>
<dbReference type="EMBL" id="JROO01000027">
    <property type="protein sequence ID" value="KIH98271.1"/>
    <property type="molecule type" value="Genomic_DNA"/>
</dbReference>
<proteinExistence type="inferred from homology"/>
<dbReference type="STRING" id="183763.LP52_13990"/>
<dbReference type="InterPro" id="IPR013783">
    <property type="entry name" value="Ig-like_fold"/>
</dbReference>
<gene>
    <name evidence="8" type="ORF">LP52_13990</name>
</gene>
<dbReference type="GO" id="GO:0006516">
    <property type="term" value="P:glycoprotein catabolic process"/>
    <property type="evidence" value="ECO:0007669"/>
    <property type="project" value="TreeGrafter"/>
</dbReference>
<protein>
    <recommendedName>
        <fullName evidence="3">beta-mannosidase</fullName>
        <ecNumber evidence="3">3.2.1.25</ecNumber>
    </recommendedName>
</protein>
<dbReference type="AlphaFoldDB" id="A0A0C2J9W7"/>
<feature type="domain" description="Glycoside hydrolase family 2 immunoglobulin-like beta-sandwich" evidence="6">
    <location>
        <begin position="202"/>
        <end position="303"/>
    </location>
</feature>
<dbReference type="InterPro" id="IPR036156">
    <property type="entry name" value="Beta-gal/glucu_dom_sf"/>
</dbReference>
<evidence type="ECO:0000313" key="8">
    <source>
        <dbReference type="EMBL" id="KIH98271.1"/>
    </source>
</evidence>
<comment type="catalytic activity">
    <reaction evidence="1">
        <text>Hydrolysis of terminal, non-reducing beta-D-mannose residues in beta-D-mannosides.</text>
        <dbReference type="EC" id="3.2.1.25"/>
    </reaction>
</comment>
<evidence type="ECO:0000259" key="6">
    <source>
        <dbReference type="Pfam" id="PF00703"/>
    </source>
</evidence>
<evidence type="ECO:0000256" key="4">
    <source>
        <dbReference type="ARBA" id="ARBA00022801"/>
    </source>
</evidence>
<dbReference type="SUPFAM" id="SSF51445">
    <property type="entry name" value="(Trans)glycosidases"/>
    <property type="match status" value="1"/>
</dbReference>
<evidence type="ECO:0000256" key="1">
    <source>
        <dbReference type="ARBA" id="ARBA00000829"/>
    </source>
</evidence>
<dbReference type="Pfam" id="PF00703">
    <property type="entry name" value="Glyco_hydro_2"/>
    <property type="match status" value="1"/>
</dbReference>
<dbReference type="GO" id="GO:0005975">
    <property type="term" value="P:carbohydrate metabolic process"/>
    <property type="evidence" value="ECO:0007669"/>
    <property type="project" value="InterPro"/>
</dbReference>
<dbReference type="Gene3D" id="2.60.40.10">
    <property type="entry name" value="Immunoglobulins"/>
    <property type="match status" value="1"/>
</dbReference>
<dbReference type="Gene3D" id="3.20.20.80">
    <property type="entry name" value="Glycosidases"/>
    <property type="match status" value="1"/>
</dbReference>
<comment type="similarity">
    <text evidence="2">Belongs to the glycosyl hydrolase 2 family.</text>
</comment>
<dbReference type="Pfam" id="PF22666">
    <property type="entry name" value="Glyco_hydro_2_N2"/>
    <property type="match status" value="1"/>
</dbReference>
<dbReference type="OrthoDB" id="9762066at2"/>
<dbReference type="SUPFAM" id="SSF49785">
    <property type="entry name" value="Galactose-binding domain-like"/>
    <property type="match status" value="1"/>
</dbReference>
<accession>A0A0C2J9W7</accession>
<evidence type="ECO:0000259" key="7">
    <source>
        <dbReference type="Pfam" id="PF22666"/>
    </source>
</evidence>
<dbReference type="InterPro" id="IPR006102">
    <property type="entry name" value="Ig-like_GH2"/>
</dbReference>
<evidence type="ECO:0000256" key="5">
    <source>
        <dbReference type="ARBA" id="ARBA00023295"/>
    </source>
</evidence>
<dbReference type="InterPro" id="IPR050887">
    <property type="entry name" value="Beta-mannosidase_GH2"/>
</dbReference>
<reference evidence="9" key="1">
    <citation type="journal article" date="2015" name="Chem. Biol.">
        <title>Structure, bioactivity, and resistance mechanism of streptomonomicin, an unusual lasso Peptide from an understudied halophilic actinomycete.</title>
        <authorList>
            <person name="Metelev M."/>
            <person name="Tietz J.I."/>
            <person name="Melby J.O."/>
            <person name="Blair P.M."/>
            <person name="Zhu L."/>
            <person name="Livnat I."/>
            <person name="Severinov K."/>
            <person name="Mitchell D.A."/>
        </authorList>
    </citation>
    <scope>NUCLEOTIDE SEQUENCE [LARGE SCALE GENOMIC DNA]</scope>
    <source>
        <strain evidence="9">YIM 90003</strain>
    </source>
</reference>
<evidence type="ECO:0000313" key="9">
    <source>
        <dbReference type="Proteomes" id="UP000031675"/>
    </source>
</evidence>
<keyword evidence="4" id="KW-0378">Hydrolase</keyword>
<dbReference type="Gene3D" id="2.60.120.260">
    <property type="entry name" value="Galactose-binding domain-like"/>
    <property type="match status" value="1"/>
</dbReference>
<dbReference type="PANTHER" id="PTHR43730">
    <property type="entry name" value="BETA-MANNOSIDASE"/>
    <property type="match status" value="1"/>
</dbReference>
<dbReference type="GO" id="GO:0004567">
    <property type="term" value="F:beta-mannosidase activity"/>
    <property type="evidence" value="ECO:0007669"/>
    <property type="project" value="UniProtKB-EC"/>
</dbReference>
<dbReference type="PANTHER" id="PTHR43730:SF1">
    <property type="entry name" value="BETA-MANNOSIDASE"/>
    <property type="match status" value="1"/>
</dbReference>
<dbReference type="Proteomes" id="UP000031675">
    <property type="component" value="Unassembled WGS sequence"/>
</dbReference>
<dbReference type="EC" id="3.2.1.25" evidence="3"/>
<name>A0A0C2J9W7_9ACTN</name>
<feature type="domain" description="Beta-mannosidase-like galactose-binding" evidence="7">
    <location>
        <begin position="27"/>
        <end position="182"/>
    </location>
</feature>
<keyword evidence="9" id="KW-1185">Reference proteome</keyword>
<organism evidence="8 9">
    <name type="scientific">Streptomonospora alba</name>
    <dbReference type="NCBI Taxonomy" id="183763"/>
    <lineage>
        <taxon>Bacteria</taxon>
        <taxon>Bacillati</taxon>
        <taxon>Actinomycetota</taxon>
        <taxon>Actinomycetes</taxon>
        <taxon>Streptosporangiales</taxon>
        <taxon>Nocardiopsidaceae</taxon>
        <taxon>Streptomonospora</taxon>
    </lineage>
</organism>
<dbReference type="RefSeq" id="WP_040273907.1">
    <property type="nucleotide sequence ID" value="NZ_JROO01000027.1"/>
</dbReference>
<dbReference type="SUPFAM" id="SSF49303">
    <property type="entry name" value="beta-Galactosidase/glucuronidase domain"/>
    <property type="match status" value="1"/>
</dbReference>
<sequence>MKRQTLHEDWLLSTTAGPVPEEIAGRSVPAQVPGSAHTDLLAAGLIGDPYLDTAETGLAWAHRTAWRYTLTFDAAAPQPGERVDLAFDGLDTVATVHLNGHRLGSTANMHRAYRFDVREALRGGANELTVDFFPALDYAEQERERLGHRPHTNAHPYNMVRKMACSFGWDWGPDLQTAGIFKPVRLERWKRARITGVRPLITVDEHGTGRVEAHVGIEHAESGGTGADLVVTARAGGVETRVGVPAGASEAVAVVEVPDARLWWPAGYGDQPLYDLDVTLSAAPGAAEPEAGLDAAHRRIGFRTVTVDTSPDEFGERFVVTVNGRLVAVKGANWIPDDHFLTRITRERLQRRVDQALGAHMNMLRVWGGGVYETEDFYDVCDERGVLVWQDFALACAAYPEEEPLAAEFEAEARENVARLCSHPSLAVWNGGNENLWGFADWGWQQELDGRTWGEHYYYELFPRVVAELDPTRPYVEGSPCSPGHRPGGVHPNDPDHGCRHEWDVWNQSDYTHYRTTVPRFCAEFGFQGPPTWRTLTTWIHDSPLTPTSPAFLLHQKANDGNGKLHRGLEGHLPVPEDFADWHWATQLNQARAVAFGVEHFRSWWPRTSGTLVWQLNDCWPVTSWAAVDGDERPKPLYYALRHAYAPRLLTFQPRDGGLALVAVNDTDEDWSGHVHLQRQDFAGEALDAARIELAAGARSAVRLEVPGSLSTPADPSKELLVAATDDARTVHTFGEDPELAYDPDPLSAVATAVPEGYRVDVRARGFARDVAILADRVAPDAVVDDMLVPMTAGETRSFTVRTGARIAPEELTGPLVLRCANGLVAHAAGAA</sequence>